<dbReference type="PROSITE" id="PS50076">
    <property type="entry name" value="DNAJ_2"/>
    <property type="match status" value="1"/>
</dbReference>
<keyword evidence="7" id="KW-1185">Reference proteome</keyword>
<dbReference type="EMBL" id="JACHET010000001">
    <property type="protein sequence ID" value="MBB6185215.1"/>
    <property type="molecule type" value="Genomic_DNA"/>
</dbReference>
<dbReference type="InterPro" id="IPR029024">
    <property type="entry name" value="TerB-like"/>
</dbReference>
<dbReference type="Proteomes" id="UP000560000">
    <property type="component" value="Unassembled WGS sequence"/>
</dbReference>
<evidence type="ECO:0000313" key="7">
    <source>
        <dbReference type="Proteomes" id="UP000029708"/>
    </source>
</evidence>
<reference evidence="6 8" key="2">
    <citation type="submission" date="2020-08" db="EMBL/GenBank/DDBJ databases">
        <title>Genomic Encyclopedia of Type Strains, Phase IV (KMG-IV): sequencing the most valuable type-strain genomes for metagenomic binning, comparative biology and taxonomic classification.</title>
        <authorList>
            <person name="Goeker M."/>
        </authorList>
    </citation>
    <scope>NUCLEOTIDE SEQUENCE [LARGE SCALE GENOMIC DNA]</scope>
    <source>
        <strain evidence="6 8">DSM 107085</strain>
    </source>
</reference>
<feature type="compositionally biased region" description="Gly residues" evidence="2">
    <location>
        <begin position="179"/>
        <end position="189"/>
    </location>
</feature>
<keyword evidence="1" id="KW-0143">Chaperone</keyword>
<dbReference type="SMART" id="SM00271">
    <property type="entry name" value="DnaJ"/>
    <property type="match status" value="1"/>
</dbReference>
<evidence type="ECO:0000256" key="2">
    <source>
        <dbReference type="SAM" id="MobiDB-lite"/>
    </source>
</evidence>
<evidence type="ECO:0000256" key="1">
    <source>
        <dbReference type="ARBA" id="ARBA00023186"/>
    </source>
</evidence>
<comment type="caution">
    <text evidence="5">The sequence shown here is derived from an EMBL/GenBank/DDBJ whole genome shotgun (WGS) entry which is preliminary data.</text>
</comment>
<dbReference type="NCBIfam" id="NF006948">
    <property type="entry name" value="PRK09430.1"/>
    <property type="match status" value="1"/>
</dbReference>
<dbReference type="InterPro" id="IPR007791">
    <property type="entry name" value="DjlA_N"/>
</dbReference>
<evidence type="ECO:0000313" key="8">
    <source>
        <dbReference type="Proteomes" id="UP000560000"/>
    </source>
</evidence>
<dbReference type="PRINTS" id="PR00625">
    <property type="entry name" value="JDOMAIN"/>
</dbReference>
<dbReference type="AlphaFoldDB" id="A0A099CTB9"/>
<keyword evidence="3" id="KW-1133">Transmembrane helix</keyword>
<protein>
    <submittedName>
        <fullName evidence="6">DnaJ like chaperone protein</fullName>
    </submittedName>
    <submittedName>
        <fullName evidence="5">Molecular chaperone DnaJ</fullName>
    </submittedName>
</protein>
<proteinExistence type="predicted"/>
<gene>
    <name evidence="6" type="ORF">HNQ86_002560</name>
    <name evidence="5" type="ORF">LF63_0113455</name>
</gene>
<dbReference type="CDD" id="cd07316">
    <property type="entry name" value="terB_like_DjlA"/>
    <property type="match status" value="1"/>
</dbReference>
<dbReference type="PANTHER" id="PTHR24074">
    <property type="entry name" value="CO-CHAPERONE PROTEIN DJLA"/>
    <property type="match status" value="1"/>
</dbReference>
<feature type="region of interest" description="Disordered" evidence="2">
    <location>
        <begin position="179"/>
        <end position="202"/>
    </location>
</feature>
<accession>A0A099CTB9</accession>
<evidence type="ECO:0000259" key="4">
    <source>
        <dbReference type="PROSITE" id="PS50076"/>
    </source>
</evidence>
<dbReference type="EMBL" id="JROI01000015">
    <property type="protein sequence ID" value="KGI76921.1"/>
    <property type="molecule type" value="Genomic_DNA"/>
</dbReference>
<dbReference type="InterPro" id="IPR001623">
    <property type="entry name" value="DnaJ_domain"/>
</dbReference>
<organism evidence="5 7">
    <name type="scientific">Oleiagrimonas soli</name>
    <dbReference type="NCBI Taxonomy" id="1543381"/>
    <lineage>
        <taxon>Bacteria</taxon>
        <taxon>Pseudomonadati</taxon>
        <taxon>Pseudomonadota</taxon>
        <taxon>Gammaproteobacteria</taxon>
        <taxon>Lysobacterales</taxon>
        <taxon>Rhodanobacteraceae</taxon>
        <taxon>Oleiagrimonas</taxon>
    </lineage>
</organism>
<dbReference type="OrthoDB" id="9782583at2"/>
<dbReference type="Pfam" id="PF00226">
    <property type="entry name" value="DnaJ"/>
    <property type="match status" value="1"/>
</dbReference>
<keyword evidence="3" id="KW-0472">Membrane</keyword>
<feature type="domain" description="J" evidence="4">
    <location>
        <begin position="200"/>
        <end position="264"/>
    </location>
</feature>
<dbReference type="Proteomes" id="UP000029708">
    <property type="component" value="Unassembled WGS sequence"/>
</dbReference>
<dbReference type="RefSeq" id="WP_043102619.1">
    <property type="nucleotide sequence ID" value="NZ_JACHET010000001.1"/>
</dbReference>
<dbReference type="HOGENOM" id="CLU_066221_1_0_6"/>
<dbReference type="Gene3D" id="1.10.3680.10">
    <property type="entry name" value="TerB-like"/>
    <property type="match status" value="1"/>
</dbReference>
<dbReference type="InterPro" id="IPR050817">
    <property type="entry name" value="DjlA_DnaK_co-chaperone"/>
</dbReference>
<dbReference type="SUPFAM" id="SSF46565">
    <property type="entry name" value="Chaperone J-domain"/>
    <property type="match status" value="1"/>
</dbReference>
<name>A0A099CTB9_9GAMM</name>
<dbReference type="CDD" id="cd06257">
    <property type="entry name" value="DnaJ"/>
    <property type="match status" value="1"/>
</dbReference>
<sequence length="264" mass="28643">MGAIIGAVIGYLVLHNFMGALLGGVIGWLLTSSQRAARPRTSFDQVVQPLFALLGAVAKADGRVSEKEIAVAERLMTRMGLNQEQRRHAVASFNLGKQSDFDLDAALAQLRAWTGGRRDHAITILDVVVETVLAEGASEGKMQLLRRLAAALRISEMELMAVMAMKGYAWTPPGGGGRGWGGAGAGGGYTPPRREPSGPDPHAILGVQRDTDDRAIKRAYRKLISEHHPDRLGDLPEDLRKRAEDRASEINAAYERIKAERGFK</sequence>
<evidence type="ECO:0000313" key="6">
    <source>
        <dbReference type="EMBL" id="MBB6185215.1"/>
    </source>
</evidence>
<evidence type="ECO:0000313" key="5">
    <source>
        <dbReference type="EMBL" id="KGI76921.1"/>
    </source>
</evidence>
<keyword evidence="3" id="KW-0812">Transmembrane</keyword>
<dbReference type="InterPro" id="IPR036869">
    <property type="entry name" value="J_dom_sf"/>
</dbReference>
<dbReference type="SUPFAM" id="SSF158682">
    <property type="entry name" value="TerB-like"/>
    <property type="match status" value="1"/>
</dbReference>
<reference evidence="5 7" key="1">
    <citation type="submission" date="2014-09" db="EMBL/GenBank/DDBJ databases">
        <title>Xanthomonadaceae 3.5X direct submission.</title>
        <authorList>
            <person name="Fang T."/>
            <person name="Wang H."/>
        </authorList>
    </citation>
    <scope>NUCLEOTIDE SEQUENCE [LARGE SCALE GENOMIC DNA]</scope>
    <source>
        <strain evidence="5 7">3.5X</strain>
    </source>
</reference>
<dbReference type="STRING" id="1543381.LF63_0113455"/>
<dbReference type="Pfam" id="PF05099">
    <property type="entry name" value="TerB"/>
    <property type="match status" value="1"/>
</dbReference>
<feature type="transmembrane region" description="Helical" evidence="3">
    <location>
        <begin position="6"/>
        <end position="30"/>
    </location>
</feature>
<evidence type="ECO:0000256" key="3">
    <source>
        <dbReference type="SAM" id="Phobius"/>
    </source>
</evidence>
<dbReference type="Gene3D" id="1.10.287.110">
    <property type="entry name" value="DnaJ domain"/>
    <property type="match status" value="1"/>
</dbReference>